<protein>
    <submittedName>
        <fullName evidence="3">Tetratricopeptide (TPR) repeat protein/DNA-binding CsgD family transcriptional regulator</fullName>
    </submittedName>
</protein>
<reference evidence="3 4" key="1">
    <citation type="submission" date="2020-03" db="EMBL/GenBank/DDBJ databases">
        <title>Genomic Encyclopedia of Type Strains, Phase IV (KMG-IV): sequencing the most valuable type-strain genomes for metagenomic binning, comparative biology and taxonomic classification.</title>
        <authorList>
            <person name="Goeker M."/>
        </authorList>
    </citation>
    <scope>NUCLEOTIDE SEQUENCE [LARGE SCALE GENOMIC DNA]</scope>
    <source>
        <strain evidence="3 4">DSM 101599</strain>
    </source>
</reference>
<evidence type="ECO:0000313" key="3">
    <source>
        <dbReference type="EMBL" id="NIJ44867.1"/>
    </source>
</evidence>
<proteinExistence type="predicted"/>
<keyword evidence="4" id="KW-1185">Reference proteome</keyword>
<dbReference type="SUPFAM" id="SSF46894">
    <property type="entry name" value="C-terminal effector domain of the bipartite response regulators"/>
    <property type="match status" value="1"/>
</dbReference>
<dbReference type="InterPro" id="IPR036388">
    <property type="entry name" value="WH-like_DNA-bd_sf"/>
</dbReference>
<dbReference type="SUPFAM" id="SSF48452">
    <property type="entry name" value="TPR-like"/>
    <property type="match status" value="2"/>
</dbReference>
<dbReference type="EMBL" id="JAASQL010000001">
    <property type="protein sequence ID" value="NIJ44867.1"/>
    <property type="molecule type" value="Genomic_DNA"/>
</dbReference>
<dbReference type="Gene3D" id="1.10.10.10">
    <property type="entry name" value="Winged helix-like DNA-binding domain superfamily/Winged helix DNA-binding domain"/>
    <property type="match status" value="1"/>
</dbReference>
<dbReference type="InterPro" id="IPR016032">
    <property type="entry name" value="Sig_transdc_resp-reg_C-effctor"/>
</dbReference>
<keyword evidence="1" id="KW-0472">Membrane</keyword>
<dbReference type="InterPro" id="IPR011990">
    <property type="entry name" value="TPR-like_helical_dom_sf"/>
</dbReference>
<comment type="caution">
    <text evidence="3">The sequence shown here is derived from an EMBL/GenBank/DDBJ whole genome shotgun (WGS) entry which is preliminary data.</text>
</comment>
<sequence length="532" mass="62117">MTTQKTINLILFLCFLFLSLNTSTTQNLENQEIKKTNALESDHSNSKNTTNTLEYEQKTEQILWKAKKAKDTLLIIDSLLKLSNRHRYRGDYDLSFDNLWDALLLTKQKKHDVELQEIHRGLGILYNIYHKDSLSLHHLNKALTISKNLLKEKKIKKSILISSYFTISMFWRDKKNYSKALIYLDSCASINNHQKELPYVITDVGYCNLKLGNLPKADSLLHKGKKLLEEIKSPYLVANLSFLGDLKKEQSNYKEALNFYKQANIIQQNQKVHLELKPELLKKIADIYIIQKKYVDAISYLKESQKSFENLFSTTNKNNHRLFEIKNKYLAELTENKKIIDTQYSIIEKKNKKLLLIFILLGGLFLSSVVVYIIIYQRNKIKKISLINSLDKEKNKAVLKVKSKELTTHALKMIEKEETIQSLLNTIKKTNLSEYNKLQNKHAKGSDRYWEEFNKRFTEVNIHFHETLCKKHPDLSPTELKHCALIKLNFNSHEMAKILNISLQSVHTSRYRIRKKMGLDSNNGLQTYIGSI</sequence>
<dbReference type="SMART" id="SM00028">
    <property type="entry name" value="TPR"/>
    <property type="match status" value="4"/>
</dbReference>
<dbReference type="Proteomes" id="UP000745859">
    <property type="component" value="Unassembled WGS sequence"/>
</dbReference>
<evidence type="ECO:0000313" key="4">
    <source>
        <dbReference type="Proteomes" id="UP000745859"/>
    </source>
</evidence>
<keyword evidence="2" id="KW-0732">Signal</keyword>
<feature type="transmembrane region" description="Helical" evidence="1">
    <location>
        <begin position="354"/>
        <end position="375"/>
    </location>
</feature>
<evidence type="ECO:0000256" key="1">
    <source>
        <dbReference type="SAM" id="Phobius"/>
    </source>
</evidence>
<organism evidence="3 4">
    <name type="scientific">Wenyingzhuangia heitensis</name>
    <dbReference type="NCBI Taxonomy" id="1487859"/>
    <lineage>
        <taxon>Bacteria</taxon>
        <taxon>Pseudomonadati</taxon>
        <taxon>Bacteroidota</taxon>
        <taxon>Flavobacteriia</taxon>
        <taxon>Flavobacteriales</taxon>
        <taxon>Flavobacteriaceae</taxon>
        <taxon>Wenyingzhuangia</taxon>
    </lineage>
</organism>
<gene>
    <name evidence="3" type="ORF">FHR24_001306</name>
</gene>
<accession>A0ABX0UCT5</accession>
<keyword evidence="1" id="KW-0812">Transmembrane</keyword>
<feature type="signal peptide" evidence="2">
    <location>
        <begin position="1"/>
        <end position="24"/>
    </location>
</feature>
<keyword evidence="1" id="KW-1133">Transmembrane helix</keyword>
<dbReference type="InterPro" id="IPR019734">
    <property type="entry name" value="TPR_rpt"/>
</dbReference>
<evidence type="ECO:0000256" key="2">
    <source>
        <dbReference type="SAM" id="SignalP"/>
    </source>
</evidence>
<feature type="chain" id="PRO_5046600092" evidence="2">
    <location>
        <begin position="25"/>
        <end position="532"/>
    </location>
</feature>
<name>A0ABX0UCT5_9FLAO</name>
<dbReference type="Gene3D" id="1.25.40.10">
    <property type="entry name" value="Tetratricopeptide repeat domain"/>
    <property type="match status" value="2"/>
</dbReference>